<dbReference type="Proteomes" id="UP001201980">
    <property type="component" value="Unassembled WGS sequence"/>
</dbReference>
<evidence type="ECO:0000313" key="1">
    <source>
        <dbReference type="EMBL" id="KAJ2891631.1"/>
    </source>
</evidence>
<protein>
    <submittedName>
        <fullName evidence="1">Uncharacterized protein</fullName>
    </submittedName>
</protein>
<dbReference type="EMBL" id="JAKWBI020001033">
    <property type="protein sequence ID" value="KAJ2891631.1"/>
    <property type="molecule type" value="Genomic_DNA"/>
</dbReference>
<evidence type="ECO:0000313" key="2">
    <source>
        <dbReference type="Proteomes" id="UP001201980"/>
    </source>
</evidence>
<reference evidence="1" key="1">
    <citation type="submission" date="2022-07" db="EMBL/GenBank/DDBJ databases">
        <title>Draft genome sequence of Zalerion maritima ATCC 34329, a (micro)plastics degrading marine fungus.</title>
        <authorList>
            <person name="Paco A."/>
            <person name="Goncalves M.F.M."/>
            <person name="Rocha-Santos T.A.P."/>
            <person name="Alves A."/>
        </authorList>
    </citation>
    <scope>NUCLEOTIDE SEQUENCE</scope>
    <source>
        <strain evidence="1">ATCC 34329</strain>
    </source>
</reference>
<accession>A0AAD5RFR0</accession>
<organism evidence="1 2">
    <name type="scientific">Zalerion maritima</name>
    <dbReference type="NCBI Taxonomy" id="339359"/>
    <lineage>
        <taxon>Eukaryota</taxon>
        <taxon>Fungi</taxon>
        <taxon>Dikarya</taxon>
        <taxon>Ascomycota</taxon>
        <taxon>Pezizomycotina</taxon>
        <taxon>Sordariomycetes</taxon>
        <taxon>Lulworthiomycetidae</taxon>
        <taxon>Lulworthiales</taxon>
        <taxon>Lulworthiaceae</taxon>
        <taxon>Zalerion</taxon>
    </lineage>
</organism>
<proteinExistence type="predicted"/>
<name>A0AAD5RFR0_9PEZI</name>
<gene>
    <name evidence="1" type="ORF">MKZ38_000145</name>
</gene>
<comment type="caution">
    <text evidence="1">The sequence shown here is derived from an EMBL/GenBank/DDBJ whole genome shotgun (WGS) entry which is preliminary data.</text>
</comment>
<sequence length="165" mass="17998">MLASGITVVDALLALDFRFFRRKQRKVMSAVVKNMAATPHPMPIQTENATCGELAVFPPGTDGAVEVGMSRAERKVGEATFKGKYGVPPLAWEHAAIRGAARMADNNESTIASWRGSCGDRRGIDTMLDGGLGGTRKRCACDEASKRQWHPIRRANVSWKGQVRQ</sequence>
<dbReference type="AlphaFoldDB" id="A0AAD5RFR0"/>
<keyword evidence="2" id="KW-1185">Reference proteome</keyword>